<keyword evidence="2" id="KW-1185">Reference proteome</keyword>
<comment type="caution">
    <text evidence="1">The sequence shown here is derived from an EMBL/GenBank/DDBJ whole genome shotgun (WGS) entry which is preliminary data.</text>
</comment>
<gene>
    <name evidence="1" type="ORF">HNQ55_000808</name>
</gene>
<dbReference type="Proteomes" id="UP000537141">
    <property type="component" value="Unassembled WGS sequence"/>
</dbReference>
<reference evidence="1 2" key="1">
    <citation type="submission" date="2020-08" db="EMBL/GenBank/DDBJ databases">
        <title>Genomic Encyclopedia of Type Strains, Phase IV (KMG-IV): sequencing the most valuable type-strain genomes for metagenomic binning, comparative biology and taxonomic classification.</title>
        <authorList>
            <person name="Goeker M."/>
        </authorList>
    </citation>
    <scope>NUCLEOTIDE SEQUENCE [LARGE SCALE GENOMIC DNA]</scope>
    <source>
        <strain evidence="1 2">DSM 26287</strain>
    </source>
</reference>
<organism evidence="1 2">
    <name type="scientific">Thalassotalea piscium</name>
    <dbReference type="NCBI Taxonomy" id="1230533"/>
    <lineage>
        <taxon>Bacteria</taxon>
        <taxon>Pseudomonadati</taxon>
        <taxon>Pseudomonadota</taxon>
        <taxon>Gammaproteobacteria</taxon>
        <taxon>Alteromonadales</taxon>
        <taxon>Colwelliaceae</taxon>
        <taxon>Thalassotalea</taxon>
    </lineage>
</organism>
<protein>
    <submittedName>
        <fullName evidence="1">Uncharacterized protein</fullName>
    </submittedName>
</protein>
<accession>A0A7X0NF55</accession>
<evidence type="ECO:0000313" key="1">
    <source>
        <dbReference type="EMBL" id="MBB6542321.1"/>
    </source>
</evidence>
<dbReference type="AlphaFoldDB" id="A0A7X0NF55"/>
<sequence>MWVMHEHNCPEQLVIKINAVYLTVLTAYKIDHLITETGISCL</sequence>
<dbReference type="RefSeq" id="WP_286290662.1">
    <property type="nucleotide sequence ID" value="NZ_AP027362.1"/>
</dbReference>
<proteinExistence type="predicted"/>
<name>A0A7X0NF55_9GAMM</name>
<evidence type="ECO:0000313" key="2">
    <source>
        <dbReference type="Proteomes" id="UP000537141"/>
    </source>
</evidence>
<dbReference type="EMBL" id="JACHHU010000004">
    <property type="protein sequence ID" value="MBB6542321.1"/>
    <property type="molecule type" value="Genomic_DNA"/>
</dbReference>